<dbReference type="InterPro" id="IPR038694">
    <property type="entry name" value="DUF427_sf"/>
</dbReference>
<dbReference type="Gene3D" id="2.170.150.40">
    <property type="entry name" value="Domain of unknown function (DUF427)"/>
    <property type="match status" value="1"/>
</dbReference>
<protein>
    <recommendedName>
        <fullName evidence="1">DUF427 domain-containing protein</fullName>
    </recommendedName>
</protein>
<name>A0AA40DY53_9PEZI</name>
<evidence type="ECO:0000313" key="3">
    <source>
        <dbReference type="Proteomes" id="UP001172101"/>
    </source>
</evidence>
<evidence type="ECO:0000313" key="2">
    <source>
        <dbReference type="EMBL" id="KAK0717321.1"/>
    </source>
</evidence>
<proteinExistence type="predicted"/>
<dbReference type="RefSeq" id="XP_060296114.1">
    <property type="nucleotide sequence ID" value="XM_060443883.1"/>
</dbReference>
<reference evidence="2" key="1">
    <citation type="submission" date="2023-06" db="EMBL/GenBank/DDBJ databases">
        <title>Genome-scale phylogeny and comparative genomics of the fungal order Sordariales.</title>
        <authorList>
            <consortium name="Lawrence Berkeley National Laboratory"/>
            <person name="Hensen N."/>
            <person name="Bonometti L."/>
            <person name="Westerberg I."/>
            <person name="Brannstrom I.O."/>
            <person name="Guillou S."/>
            <person name="Cros-Aarteil S."/>
            <person name="Calhoun S."/>
            <person name="Haridas S."/>
            <person name="Kuo A."/>
            <person name="Mondo S."/>
            <person name="Pangilinan J."/>
            <person name="Riley R."/>
            <person name="LaButti K."/>
            <person name="Andreopoulos B."/>
            <person name="Lipzen A."/>
            <person name="Chen C."/>
            <person name="Yanf M."/>
            <person name="Daum C."/>
            <person name="Ng V."/>
            <person name="Clum A."/>
            <person name="Steindorff A."/>
            <person name="Ohm R."/>
            <person name="Martin F."/>
            <person name="Silar P."/>
            <person name="Natvig D."/>
            <person name="Lalanne C."/>
            <person name="Gautier V."/>
            <person name="Ament-velasquez S.L."/>
            <person name="Kruys A."/>
            <person name="Hutchinson M.I."/>
            <person name="Powell A.J."/>
            <person name="Barry K."/>
            <person name="Miller A.N."/>
            <person name="Grigoriev I.V."/>
            <person name="Debuchy R."/>
            <person name="Gladieux P."/>
            <person name="Thoren M.H."/>
            <person name="Johannesson H."/>
        </authorList>
    </citation>
    <scope>NUCLEOTIDE SEQUENCE</scope>
    <source>
        <strain evidence="2">SMH2392-1A</strain>
    </source>
</reference>
<dbReference type="PANTHER" id="PTHR43058:SF1">
    <property type="entry name" value="DUF427 DOMAIN-CONTAINING PROTEIN"/>
    <property type="match status" value="1"/>
</dbReference>
<dbReference type="Pfam" id="PF04248">
    <property type="entry name" value="NTP_transf_9"/>
    <property type="match status" value="1"/>
</dbReference>
<feature type="domain" description="DUF427" evidence="1">
    <location>
        <begin position="25"/>
        <end position="120"/>
    </location>
</feature>
<evidence type="ECO:0000259" key="1">
    <source>
        <dbReference type="Pfam" id="PF04248"/>
    </source>
</evidence>
<accession>A0AA40DY53</accession>
<sequence length="169" mass="19114">MASMRKLNVQSFPRPPVVERVMRHIQIKWHGQLIADCAPGDAFMVLETHHPPVYYLPAIQVRLPLATTPRSTFDEHKGAATYYSMMSPISAADTVMNRIWSYNDPPKEYEAIKGYLAFSPGPWECYVDGERAGAAPGDYHGGWVTSDIEGIVTVREQQWPQQWSPTMYG</sequence>
<gene>
    <name evidence="2" type="ORF">B0T26DRAFT_740763</name>
</gene>
<dbReference type="PANTHER" id="PTHR43058">
    <property type="entry name" value="SLR0655 PROTEIN"/>
    <property type="match status" value="1"/>
</dbReference>
<dbReference type="InterPro" id="IPR007361">
    <property type="entry name" value="DUF427"/>
</dbReference>
<keyword evidence="3" id="KW-1185">Reference proteome</keyword>
<dbReference type="Proteomes" id="UP001172101">
    <property type="component" value="Unassembled WGS sequence"/>
</dbReference>
<comment type="caution">
    <text evidence="2">The sequence shown here is derived from an EMBL/GenBank/DDBJ whole genome shotgun (WGS) entry which is preliminary data.</text>
</comment>
<dbReference type="AlphaFoldDB" id="A0AA40DY53"/>
<dbReference type="EMBL" id="JAUIRO010000004">
    <property type="protein sequence ID" value="KAK0717321.1"/>
    <property type="molecule type" value="Genomic_DNA"/>
</dbReference>
<dbReference type="GeneID" id="85327153"/>
<organism evidence="2 3">
    <name type="scientific">Lasiosphaeria miniovina</name>
    <dbReference type="NCBI Taxonomy" id="1954250"/>
    <lineage>
        <taxon>Eukaryota</taxon>
        <taxon>Fungi</taxon>
        <taxon>Dikarya</taxon>
        <taxon>Ascomycota</taxon>
        <taxon>Pezizomycotina</taxon>
        <taxon>Sordariomycetes</taxon>
        <taxon>Sordariomycetidae</taxon>
        <taxon>Sordariales</taxon>
        <taxon>Lasiosphaeriaceae</taxon>
        <taxon>Lasiosphaeria</taxon>
    </lineage>
</organism>